<evidence type="ECO:0000313" key="6">
    <source>
        <dbReference type="EMBL" id="MDR7279204.1"/>
    </source>
</evidence>
<dbReference type="SUPFAM" id="SSF53850">
    <property type="entry name" value="Periplasmic binding protein-like II"/>
    <property type="match status" value="1"/>
</dbReference>
<keyword evidence="2" id="KW-0813">Transport</keyword>
<evidence type="ECO:0000256" key="2">
    <source>
        <dbReference type="ARBA" id="ARBA00022448"/>
    </source>
</evidence>
<dbReference type="PROSITE" id="PS51318">
    <property type="entry name" value="TAT"/>
    <property type="match status" value="1"/>
</dbReference>
<protein>
    <submittedName>
        <fullName evidence="6">Spermidine/putrescine transport system substrate-binding protein</fullName>
    </submittedName>
</protein>
<dbReference type="GO" id="GO:0015846">
    <property type="term" value="P:polyamine transport"/>
    <property type="evidence" value="ECO:0007669"/>
    <property type="project" value="InterPro"/>
</dbReference>
<keyword evidence="7" id="KW-1185">Reference proteome</keyword>
<reference evidence="6" key="1">
    <citation type="submission" date="2023-07" db="EMBL/GenBank/DDBJ databases">
        <title>Sequencing the genomes of 1000 actinobacteria strains.</title>
        <authorList>
            <person name="Klenk H.-P."/>
        </authorList>
    </citation>
    <scope>NUCLEOTIDE SEQUENCE</scope>
    <source>
        <strain evidence="6">DSM 44707</strain>
    </source>
</reference>
<evidence type="ECO:0000256" key="4">
    <source>
        <dbReference type="ARBA" id="ARBA00022764"/>
    </source>
</evidence>
<dbReference type="EMBL" id="JAVDYB010000001">
    <property type="protein sequence ID" value="MDR7279204.1"/>
    <property type="molecule type" value="Genomic_DNA"/>
</dbReference>
<dbReference type="InterPro" id="IPR006311">
    <property type="entry name" value="TAT_signal"/>
</dbReference>
<keyword evidence="5" id="KW-1133">Transmembrane helix</keyword>
<gene>
    <name evidence="6" type="ORF">J2S41_005982</name>
</gene>
<sequence>MRRSLTPEAREVLRTVNGGGGVRTHRAPRTASRRGLLLGAAGLGVLAAGGGTIAALRSRDTAAPTFTCLARDVSETEKTLVFNNWPLYIDLTEDERSRPTLEAFQERSGIAVTYKEEINDNVEFMAGLTPKLAACAPSDDIVVLTDWASAQLIRDGYAQRLDLARLKNVEANLLPNLRIRSWDRDRRYAVPWQSGLSGIAYHGGEVRPVRTVEELLTRSDLKGRVTLLSDMRDTIGLIMQSLGYNASDFSESHFEEAIEVLDSAVEAGQIVAFTGNEYAEDLGNGDVAACMAWSGDVVQLQFDNDAIQFVAPETGSMLFSDNMQVPVTSAHLDNALNLMNYYYEPAVAAEVAAYVNYICPVAGAQAEMEKIDPDLAANPLIFPDPDTLATTRIFMALEPDEEARYRARWDQVVAKVSDK</sequence>
<keyword evidence="4" id="KW-0574">Periplasm</keyword>
<evidence type="ECO:0000256" key="3">
    <source>
        <dbReference type="ARBA" id="ARBA00022729"/>
    </source>
</evidence>
<proteinExistence type="predicted"/>
<dbReference type="Gene3D" id="3.40.190.10">
    <property type="entry name" value="Periplasmic binding protein-like II"/>
    <property type="match status" value="2"/>
</dbReference>
<evidence type="ECO:0000256" key="5">
    <source>
        <dbReference type="SAM" id="Phobius"/>
    </source>
</evidence>
<feature type="transmembrane region" description="Helical" evidence="5">
    <location>
        <begin position="36"/>
        <end position="56"/>
    </location>
</feature>
<comment type="caution">
    <text evidence="6">The sequence shown here is derived from an EMBL/GenBank/DDBJ whole genome shotgun (WGS) entry which is preliminary data.</text>
</comment>
<dbReference type="Proteomes" id="UP001183643">
    <property type="component" value="Unassembled WGS sequence"/>
</dbReference>
<dbReference type="CDD" id="cd13590">
    <property type="entry name" value="PBP2_PotD_PotF_like"/>
    <property type="match status" value="1"/>
</dbReference>
<accession>A0AAE3YVN4</accession>
<name>A0AAE3YVN4_9ACTN</name>
<keyword evidence="5" id="KW-0472">Membrane</keyword>
<dbReference type="GO" id="GO:0042597">
    <property type="term" value="C:periplasmic space"/>
    <property type="evidence" value="ECO:0007669"/>
    <property type="project" value="UniProtKB-SubCell"/>
</dbReference>
<dbReference type="PANTHER" id="PTHR30222">
    <property type="entry name" value="SPERMIDINE/PUTRESCINE-BINDING PERIPLASMIC PROTEIN"/>
    <property type="match status" value="1"/>
</dbReference>
<dbReference type="Pfam" id="PF13416">
    <property type="entry name" value="SBP_bac_8"/>
    <property type="match status" value="1"/>
</dbReference>
<dbReference type="PRINTS" id="PR00909">
    <property type="entry name" value="SPERMDNBNDNG"/>
</dbReference>
<organism evidence="6 7">
    <name type="scientific">Catenuloplanes atrovinosus</name>
    <dbReference type="NCBI Taxonomy" id="137266"/>
    <lineage>
        <taxon>Bacteria</taxon>
        <taxon>Bacillati</taxon>
        <taxon>Actinomycetota</taxon>
        <taxon>Actinomycetes</taxon>
        <taxon>Micromonosporales</taxon>
        <taxon>Micromonosporaceae</taxon>
        <taxon>Catenuloplanes</taxon>
    </lineage>
</organism>
<evidence type="ECO:0000313" key="7">
    <source>
        <dbReference type="Proteomes" id="UP001183643"/>
    </source>
</evidence>
<comment type="subcellular location">
    <subcellularLocation>
        <location evidence="1">Periplasm</location>
    </subcellularLocation>
</comment>
<evidence type="ECO:0000256" key="1">
    <source>
        <dbReference type="ARBA" id="ARBA00004418"/>
    </source>
</evidence>
<dbReference type="GO" id="GO:0019808">
    <property type="term" value="F:polyamine binding"/>
    <property type="evidence" value="ECO:0007669"/>
    <property type="project" value="InterPro"/>
</dbReference>
<dbReference type="RefSeq" id="WP_310372628.1">
    <property type="nucleotide sequence ID" value="NZ_JAVDYB010000001.1"/>
</dbReference>
<dbReference type="InterPro" id="IPR001188">
    <property type="entry name" value="Sperm_putr-bd"/>
</dbReference>
<dbReference type="PANTHER" id="PTHR30222:SF17">
    <property type="entry name" value="SPERMIDINE_PUTRESCINE-BINDING PERIPLASMIC PROTEIN"/>
    <property type="match status" value="1"/>
</dbReference>
<dbReference type="AlphaFoldDB" id="A0AAE3YVN4"/>
<dbReference type="InterPro" id="IPR006059">
    <property type="entry name" value="SBP"/>
</dbReference>
<keyword evidence="5" id="KW-0812">Transmembrane</keyword>
<keyword evidence="3" id="KW-0732">Signal</keyword>